<protein>
    <submittedName>
        <fullName evidence="2">Uncharacterized protein</fullName>
    </submittedName>
</protein>
<keyword evidence="3" id="KW-1185">Reference proteome</keyword>
<name>A0AAV6HS43_9ERIC</name>
<reference evidence="2 3" key="1">
    <citation type="submission" date="2020-08" db="EMBL/GenBank/DDBJ databases">
        <title>Plant Genome Project.</title>
        <authorList>
            <person name="Zhang R.-G."/>
        </authorList>
    </citation>
    <scope>NUCLEOTIDE SEQUENCE [LARGE SCALE GENOMIC DNA]</scope>
    <source>
        <strain evidence="2">WSP0</strain>
        <tissue evidence="2">Leaf</tissue>
    </source>
</reference>
<proteinExistence type="predicted"/>
<comment type="caution">
    <text evidence="2">The sequence shown here is derived from an EMBL/GenBank/DDBJ whole genome shotgun (WGS) entry which is preliminary data.</text>
</comment>
<evidence type="ECO:0000313" key="2">
    <source>
        <dbReference type="EMBL" id="KAG5515822.1"/>
    </source>
</evidence>
<gene>
    <name evidence="2" type="ORF">RHGRI_036761</name>
</gene>
<dbReference type="EMBL" id="JACTNZ010000013">
    <property type="protein sequence ID" value="KAG5515822.1"/>
    <property type="molecule type" value="Genomic_DNA"/>
</dbReference>
<feature type="region of interest" description="Disordered" evidence="1">
    <location>
        <begin position="1"/>
        <end position="164"/>
    </location>
</feature>
<dbReference type="AlphaFoldDB" id="A0AAV6HS43"/>
<feature type="compositionally biased region" description="Polar residues" evidence="1">
    <location>
        <begin position="1"/>
        <end position="35"/>
    </location>
</feature>
<evidence type="ECO:0000256" key="1">
    <source>
        <dbReference type="SAM" id="MobiDB-lite"/>
    </source>
</evidence>
<accession>A0AAV6HS43</accession>
<sequence length="164" mass="18505">MEYASKQTIPFENQNPNRSDQCSTEKSVFPNTVIQKPNRRRNREEKTQRLSFAGEDATPKSKLPLARRVLATEGQPLTVQCNSEATASRPLIRGSNQTKPDTEKIGFNQNRTTTGHPPDLGETQTGNTTGTRRRKKKIEKSEEKNRSPHTYTTVIAPTPRRTIT</sequence>
<organism evidence="2 3">
    <name type="scientific">Rhododendron griersonianum</name>
    <dbReference type="NCBI Taxonomy" id="479676"/>
    <lineage>
        <taxon>Eukaryota</taxon>
        <taxon>Viridiplantae</taxon>
        <taxon>Streptophyta</taxon>
        <taxon>Embryophyta</taxon>
        <taxon>Tracheophyta</taxon>
        <taxon>Spermatophyta</taxon>
        <taxon>Magnoliopsida</taxon>
        <taxon>eudicotyledons</taxon>
        <taxon>Gunneridae</taxon>
        <taxon>Pentapetalae</taxon>
        <taxon>asterids</taxon>
        <taxon>Ericales</taxon>
        <taxon>Ericaceae</taxon>
        <taxon>Ericoideae</taxon>
        <taxon>Rhodoreae</taxon>
        <taxon>Rhododendron</taxon>
    </lineage>
</organism>
<evidence type="ECO:0000313" key="3">
    <source>
        <dbReference type="Proteomes" id="UP000823749"/>
    </source>
</evidence>
<feature type="compositionally biased region" description="Polar residues" evidence="1">
    <location>
        <begin position="75"/>
        <end position="86"/>
    </location>
</feature>
<feature type="compositionally biased region" description="Low complexity" evidence="1">
    <location>
        <begin position="121"/>
        <end position="130"/>
    </location>
</feature>
<dbReference type="Proteomes" id="UP000823749">
    <property type="component" value="Chromosome 13"/>
</dbReference>